<protein>
    <recommendedName>
        <fullName evidence="6">BHLH domain-containing protein</fullName>
    </recommendedName>
</protein>
<evidence type="ECO:0000259" key="6">
    <source>
        <dbReference type="PROSITE" id="PS50888"/>
    </source>
</evidence>
<comment type="subcellular location">
    <subcellularLocation>
        <location evidence="1">Nucleus</location>
    </subcellularLocation>
</comment>
<feature type="compositionally biased region" description="Basic and acidic residues" evidence="5">
    <location>
        <begin position="135"/>
        <end position="148"/>
    </location>
</feature>
<evidence type="ECO:0000256" key="5">
    <source>
        <dbReference type="SAM" id="MobiDB-lite"/>
    </source>
</evidence>
<evidence type="ECO:0000313" key="7">
    <source>
        <dbReference type="EMBL" id="KAF6166333.1"/>
    </source>
</evidence>
<dbReference type="SMART" id="SM00353">
    <property type="entry name" value="HLH"/>
    <property type="match status" value="1"/>
</dbReference>
<reference evidence="7 8" key="1">
    <citation type="journal article" date="2020" name="IScience">
        <title>Genome Sequencing of the Endangered Kingdonia uniflora (Circaeasteraceae, Ranunculales) Reveals Potential Mechanisms of Evolutionary Specialization.</title>
        <authorList>
            <person name="Sun Y."/>
            <person name="Deng T."/>
            <person name="Zhang A."/>
            <person name="Moore M.J."/>
            <person name="Landis J.B."/>
            <person name="Lin N."/>
            <person name="Zhang H."/>
            <person name="Zhang X."/>
            <person name="Huang J."/>
            <person name="Zhang X."/>
            <person name="Sun H."/>
            <person name="Wang H."/>
        </authorList>
    </citation>
    <scope>NUCLEOTIDE SEQUENCE [LARGE SCALE GENOMIC DNA]</scope>
    <source>
        <strain evidence="7">TB1705</strain>
        <tissue evidence="7">Leaf</tissue>
    </source>
</reference>
<gene>
    <name evidence="7" type="ORF">GIB67_015879</name>
</gene>
<dbReference type="GO" id="GO:0003700">
    <property type="term" value="F:DNA-binding transcription factor activity"/>
    <property type="evidence" value="ECO:0007669"/>
    <property type="project" value="TreeGrafter"/>
</dbReference>
<dbReference type="InterPro" id="IPR036638">
    <property type="entry name" value="HLH_DNA-bd_sf"/>
</dbReference>
<accession>A0A7J7NGZ0</accession>
<keyword evidence="4" id="KW-0539">Nucleus</keyword>
<keyword evidence="2" id="KW-0805">Transcription regulation</keyword>
<evidence type="ECO:0000256" key="3">
    <source>
        <dbReference type="ARBA" id="ARBA00023163"/>
    </source>
</evidence>
<feature type="domain" description="BHLH" evidence="6">
    <location>
        <begin position="161"/>
        <end position="211"/>
    </location>
</feature>
<evidence type="ECO:0000256" key="1">
    <source>
        <dbReference type="ARBA" id="ARBA00004123"/>
    </source>
</evidence>
<evidence type="ECO:0000256" key="4">
    <source>
        <dbReference type="ARBA" id="ARBA00023242"/>
    </source>
</evidence>
<keyword evidence="3" id="KW-0804">Transcription</keyword>
<dbReference type="InterPro" id="IPR024097">
    <property type="entry name" value="bHLH_ZIP_TF"/>
</dbReference>
<feature type="region of interest" description="Disordered" evidence="5">
    <location>
        <begin position="93"/>
        <end position="168"/>
    </location>
</feature>
<dbReference type="Gene3D" id="4.10.280.10">
    <property type="entry name" value="Helix-loop-helix DNA-binding domain"/>
    <property type="match status" value="1"/>
</dbReference>
<dbReference type="Pfam" id="PF00010">
    <property type="entry name" value="HLH"/>
    <property type="match status" value="1"/>
</dbReference>
<dbReference type="EMBL" id="JACGCM010000794">
    <property type="protein sequence ID" value="KAF6166333.1"/>
    <property type="molecule type" value="Genomic_DNA"/>
</dbReference>
<dbReference type="OrthoDB" id="1928604at2759"/>
<evidence type="ECO:0000256" key="2">
    <source>
        <dbReference type="ARBA" id="ARBA00023015"/>
    </source>
</evidence>
<dbReference type="AlphaFoldDB" id="A0A7J7NGZ0"/>
<feature type="compositionally biased region" description="Basic and acidic residues" evidence="5">
    <location>
        <begin position="99"/>
        <end position="110"/>
    </location>
</feature>
<dbReference type="Proteomes" id="UP000541444">
    <property type="component" value="Unassembled WGS sequence"/>
</dbReference>
<comment type="caution">
    <text evidence="7">The sequence shown here is derived from an EMBL/GenBank/DDBJ whole genome shotgun (WGS) entry which is preliminary data.</text>
</comment>
<dbReference type="InterPro" id="IPR011598">
    <property type="entry name" value="bHLH_dom"/>
</dbReference>
<dbReference type="PANTHER" id="PTHR12565">
    <property type="entry name" value="STEROL REGULATORY ELEMENT-BINDING PROTEIN"/>
    <property type="match status" value="1"/>
</dbReference>
<proteinExistence type="predicted"/>
<dbReference type="GO" id="GO:0005634">
    <property type="term" value="C:nucleus"/>
    <property type="evidence" value="ECO:0007669"/>
    <property type="project" value="UniProtKB-SubCell"/>
</dbReference>
<dbReference type="PANTHER" id="PTHR12565:SF431">
    <property type="entry name" value="TRANSCRIPTION FACTOR BHLH137"/>
    <property type="match status" value="1"/>
</dbReference>
<dbReference type="SUPFAM" id="SSF47459">
    <property type="entry name" value="HLH, helix-loop-helix DNA-binding domain"/>
    <property type="match status" value="1"/>
</dbReference>
<dbReference type="PROSITE" id="PS50888">
    <property type="entry name" value="BHLH"/>
    <property type="match status" value="1"/>
</dbReference>
<feature type="compositionally biased region" description="Basic and acidic residues" evidence="5">
    <location>
        <begin position="158"/>
        <end position="168"/>
    </location>
</feature>
<evidence type="ECO:0000313" key="8">
    <source>
        <dbReference type="Proteomes" id="UP000541444"/>
    </source>
</evidence>
<keyword evidence="8" id="KW-1185">Reference proteome</keyword>
<dbReference type="GO" id="GO:0046983">
    <property type="term" value="F:protein dimerization activity"/>
    <property type="evidence" value="ECO:0007669"/>
    <property type="project" value="InterPro"/>
</dbReference>
<organism evidence="7 8">
    <name type="scientific">Kingdonia uniflora</name>
    <dbReference type="NCBI Taxonomy" id="39325"/>
    <lineage>
        <taxon>Eukaryota</taxon>
        <taxon>Viridiplantae</taxon>
        <taxon>Streptophyta</taxon>
        <taxon>Embryophyta</taxon>
        <taxon>Tracheophyta</taxon>
        <taxon>Spermatophyta</taxon>
        <taxon>Magnoliopsida</taxon>
        <taxon>Ranunculales</taxon>
        <taxon>Circaeasteraceae</taxon>
        <taxon>Kingdonia</taxon>
    </lineage>
</organism>
<name>A0A7J7NGZ0_9MAGN</name>
<sequence>MAGFPYQQPTFLLDSIFLPNTPMKVSSLFEGGEMGTSSFPFYPSETLQEFPVVRIHENCNTTMYLPSDHEPTVTETNKTDSCTMAVEVEVGNQVNYKENPSENKRKERDGSCLSSAQFQPVKEAKAKKTNKCSKKQREVDKKNQKEVSQEPPIHVRARRGEATDSHSLAERVRREKISVRMKLLQGLIPGRDKVLGTAHMLDEIINYVQSLQYQVEFLSMKLTSINPMLSQFGADFNTFEVKSEKPNTLASTLPPMQLSSSTQPVALGDTTTAFNTRSNYSIQDNENLLWDMDKQRQMFINQCGFNNLCSFQ</sequence>
<feature type="compositionally biased region" description="Basic residues" evidence="5">
    <location>
        <begin position="125"/>
        <end position="134"/>
    </location>
</feature>